<feature type="transmembrane region" description="Helical" evidence="8">
    <location>
        <begin position="116"/>
        <end position="134"/>
    </location>
</feature>
<dbReference type="PANTHER" id="PTHR40074:SF2">
    <property type="entry name" value="O-ACETYLTRANSFERASE WECH"/>
    <property type="match status" value="1"/>
</dbReference>
<feature type="transmembrane region" description="Helical" evidence="8">
    <location>
        <begin position="196"/>
        <end position="213"/>
    </location>
</feature>
<dbReference type="EMBL" id="BSUN01000001">
    <property type="protein sequence ID" value="GMA35927.1"/>
    <property type="molecule type" value="Genomic_DNA"/>
</dbReference>
<accession>A0ABQ6IFJ6</accession>
<organism evidence="10 11">
    <name type="scientific">Demequina litorisediminis</name>
    <dbReference type="NCBI Taxonomy" id="1849022"/>
    <lineage>
        <taxon>Bacteria</taxon>
        <taxon>Bacillati</taxon>
        <taxon>Actinomycetota</taxon>
        <taxon>Actinomycetes</taxon>
        <taxon>Micrococcales</taxon>
        <taxon>Demequinaceae</taxon>
        <taxon>Demequina</taxon>
    </lineage>
</organism>
<dbReference type="PANTHER" id="PTHR40074">
    <property type="entry name" value="O-ACETYLTRANSFERASE WECH"/>
    <property type="match status" value="1"/>
</dbReference>
<gene>
    <name evidence="10" type="ORF">GCM10025876_21310</name>
</gene>
<evidence type="ECO:0000256" key="8">
    <source>
        <dbReference type="SAM" id="Phobius"/>
    </source>
</evidence>
<feature type="transmembrane region" description="Helical" evidence="8">
    <location>
        <begin position="219"/>
        <end position="240"/>
    </location>
</feature>
<evidence type="ECO:0000256" key="5">
    <source>
        <dbReference type="ARBA" id="ARBA00022989"/>
    </source>
</evidence>
<feature type="transmembrane region" description="Helical" evidence="8">
    <location>
        <begin position="40"/>
        <end position="58"/>
    </location>
</feature>
<sequence>MPAQHSGRLVAPDYLKSFLLALVIFGHTYSDGVTDDAVKYAVYGVHMPAFLFLSGYLLPVERLAGESIGAVFQKYWRRMLWQWAVVTVLYTAWVTGPRGSSPAESLVLDITNPRFHLWYVPVLLWAIVLLWAVAPFRRARLAAGAVALAATVIYTSPLAGMWGIVPAFDERYLTCVLYVWLGVALRQGWLPAPRGLVLPSVAVVAGAAVYLYGFLAGSWWTAGGRLVLTVGLCLALPAVLRLMERPVRGLVPVTNIIGTYSLWIYLLHPFITNGWVGAGSRAHEVLGGAALTVGVLAASVVLGWGWQSLTSRSAARAALSGGPMPVAAGAPAVTSPAGPAAVPPAATVAAPTAPAAATSPAPASTLAPR</sequence>
<comment type="subcellular location">
    <subcellularLocation>
        <location evidence="1">Cell membrane</location>
        <topology evidence="1">Multi-pass membrane protein</topology>
    </subcellularLocation>
</comment>
<evidence type="ECO:0000313" key="11">
    <source>
        <dbReference type="Proteomes" id="UP001157125"/>
    </source>
</evidence>
<protein>
    <recommendedName>
        <fullName evidence="9">Acyltransferase 3 domain-containing protein</fullName>
    </recommendedName>
</protein>
<evidence type="ECO:0000256" key="1">
    <source>
        <dbReference type="ARBA" id="ARBA00004651"/>
    </source>
</evidence>
<evidence type="ECO:0000256" key="6">
    <source>
        <dbReference type="ARBA" id="ARBA00023136"/>
    </source>
</evidence>
<reference evidence="11" key="1">
    <citation type="journal article" date="2019" name="Int. J. Syst. Evol. Microbiol.">
        <title>The Global Catalogue of Microorganisms (GCM) 10K type strain sequencing project: providing services to taxonomists for standard genome sequencing and annotation.</title>
        <authorList>
            <consortium name="The Broad Institute Genomics Platform"/>
            <consortium name="The Broad Institute Genome Sequencing Center for Infectious Disease"/>
            <person name="Wu L."/>
            <person name="Ma J."/>
        </authorList>
    </citation>
    <scope>NUCLEOTIDE SEQUENCE [LARGE SCALE GENOMIC DNA]</scope>
    <source>
        <strain evidence="11">NBRC 112299</strain>
    </source>
</reference>
<keyword evidence="6 8" id="KW-0472">Membrane</keyword>
<feature type="domain" description="Acyltransferase 3" evidence="9">
    <location>
        <begin position="11"/>
        <end position="303"/>
    </location>
</feature>
<dbReference type="Pfam" id="PF01757">
    <property type="entry name" value="Acyl_transf_3"/>
    <property type="match status" value="1"/>
</dbReference>
<feature type="region of interest" description="Disordered" evidence="7">
    <location>
        <begin position="349"/>
        <end position="369"/>
    </location>
</feature>
<name>A0ABQ6IFJ6_9MICO</name>
<evidence type="ECO:0000256" key="3">
    <source>
        <dbReference type="ARBA" id="ARBA00022475"/>
    </source>
</evidence>
<feature type="transmembrane region" description="Helical" evidence="8">
    <location>
        <begin position="286"/>
        <end position="306"/>
    </location>
</feature>
<keyword evidence="5 8" id="KW-1133">Transmembrane helix</keyword>
<keyword evidence="3" id="KW-1003">Cell membrane</keyword>
<feature type="transmembrane region" description="Helical" evidence="8">
    <location>
        <begin position="141"/>
        <end position="165"/>
    </location>
</feature>
<evidence type="ECO:0000256" key="7">
    <source>
        <dbReference type="SAM" id="MobiDB-lite"/>
    </source>
</evidence>
<evidence type="ECO:0000256" key="2">
    <source>
        <dbReference type="ARBA" id="ARBA00007400"/>
    </source>
</evidence>
<keyword evidence="11" id="KW-1185">Reference proteome</keyword>
<evidence type="ECO:0000313" key="10">
    <source>
        <dbReference type="EMBL" id="GMA35927.1"/>
    </source>
</evidence>
<dbReference type="InterPro" id="IPR002656">
    <property type="entry name" value="Acyl_transf_3_dom"/>
</dbReference>
<feature type="transmembrane region" description="Helical" evidence="8">
    <location>
        <begin position="79"/>
        <end position="96"/>
    </location>
</feature>
<dbReference type="Proteomes" id="UP001157125">
    <property type="component" value="Unassembled WGS sequence"/>
</dbReference>
<keyword evidence="4 8" id="KW-0812">Transmembrane</keyword>
<evidence type="ECO:0000256" key="4">
    <source>
        <dbReference type="ARBA" id="ARBA00022692"/>
    </source>
</evidence>
<comment type="similarity">
    <text evidence="2">Belongs to the acyltransferase 3 family.</text>
</comment>
<evidence type="ECO:0000259" key="9">
    <source>
        <dbReference type="Pfam" id="PF01757"/>
    </source>
</evidence>
<proteinExistence type="inferred from homology"/>
<dbReference type="RefSeq" id="WP_284328291.1">
    <property type="nucleotide sequence ID" value="NZ_BSUN01000001.1"/>
</dbReference>
<feature type="transmembrane region" description="Helical" evidence="8">
    <location>
        <begin position="247"/>
        <end position="266"/>
    </location>
</feature>
<comment type="caution">
    <text evidence="10">The sequence shown here is derived from an EMBL/GenBank/DDBJ whole genome shotgun (WGS) entry which is preliminary data.</text>
</comment>
<feature type="transmembrane region" description="Helical" evidence="8">
    <location>
        <begin position="171"/>
        <end position="189"/>
    </location>
</feature>